<accession>A0ABR3YP53</accession>
<feature type="compositionally biased region" description="Low complexity" evidence="1">
    <location>
        <begin position="73"/>
        <end position="99"/>
    </location>
</feature>
<evidence type="ECO:0000256" key="1">
    <source>
        <dbReference type="SAM" id="MobiDB-lite"/>
    </source>
</evidence>
<gene>
    <name evidence="2" type="ORF">Sste5346_008523</name>
</gene>
<comment type="caution">
    <text evidence="2">The sequence shown here is derived from an EMBL/GenBank/DDBJ whole genome shotgun (WGS) entry which is preliminary data.</text>
</comment>
<dbReference type="EMBL" id="JAWCUI010000066">
    <property type="protein sequence ID" value="KAL1890086.1"/>
    <property type="molecule type" value="Genomic_DNA"/>
</dbReference>
<feature type="compositionally biased region" description="Low complexity" evidence="1">
    <location>
        <begin position="1"/>
        <end position="13"/>
    </location>
</feature>
<evidence type="ECO:0000313" key="3">
    <source>
        <dbReference type="Proteomes" id="UP001583186"/>
    </source>
</evidence>
<proteinExistence type="predicted"/>
<reference evidence="2 3" key="1">
    <citation type="journal article" date="2024" name="IMA Fungus">
        <title>IMA Genome - F19 : A genome assembly and annotation guide to empower mycologists, including annotated draft genome sequences of Ceratocystis pirilliformis, Diaporthe australafricana, Fusarium ophioides, Paecilomyces lecythidis, and Sporothrix stenoceras.</title>
        <authorList>
            <person name="Aylward J."/>
            <person name="Wilson A.M."/>
            <person name="Visagie C.M."/>
            <person name="Spraker J."/>
            <person name="Barnes I."/>
            <person name="Buitendag C."/>
            <person name="Ceriani C."/>
            <person name="Del Mar Angel L."/>
            <person name="du Plessis D."/>
            <person name="Fuchs T."/>
            <person name="Gasser K."/>
            <person name="Kramer D."/>
            <person name="Li W."/>
            <person name="Munsamy K."/>
            <person name="Piso A."/>
            <person name="Price J.L."/>
            <person name="Sonnekus B."/>
            <person name="Thomas C."/>
            <person name="van der Nest A."/>
            <person name="van Dijk A."/>
            <person name="van Heerden A."/>
            <person name="van Vuuren N."/>
            <person name="Yilmaz N."/>
            <person name="Duong T.A."/>
            <person name="van der Merwe N.A."/>
            <person name="Wingfield M.J."/>
            <person name="Wingfield B.D."/>
        </authorList>
    </citation>
    <scope>NUCLEOTIDE SEQUENCE [LARGE SCALE GENOMIC DNA]</scope>
    <source>
        <strain evidence="2 3">CMW 5346</strain>
    </source>
</reference>
<feature type="compositionally biased region" description="Low complexity" evidence="1">
    <location>
        <begin position="44"/>
        <end position="57"/>
    </location>
</feature>
<keyword evidence="3" id="KW-1185">Reference proteome</keyword>
<protein>
    <submittedName>
        <fullName evidence="2">Uncharacterized protein</fullName>
    </submittedName>
</protein>
<name>A0ABR3YP53_9PEZI</name>
<feature type="compositionally biased region" description="Polar residues" evidence="1">
    <location>
        <begin position="31"/>
        <end position="43"/>
    </location>
</feature>
<feature type="compositionally biased region" description="Basic and acidic residues" evidence="1">
    <location>
        <begin position="122"/>
        <end position="133"/>
    </location>
</feature>
<dbReference type="Proteomes" id="UP001583186">
    <property type="component" value="Unassembled WGS sequence"/>
</dbReference>
<feature type="region of interest" description="Disordered" evidence="1">
    <location>
        <begin position="73"/>
        <end position="133"/>
    </location>
</feature>
<evidence type="ECO:0000313" key="2">
    <source>
        <dbReference type="EMBL" id="KAL1890086.1"/>
    </source>
</evidence>
<sequence length="161" mass="16995">MADGHGNNDGAAASTGRKTCTDHGDGPKSSYGPSYTATVTPTKSAAPAPTQAVPTGTAAAATLATVTLAGASTNAPAGATSAAQARTTATTPVTPINAAHARMASRWRQDGTRSRLKRKKNRGNDDPKRPKRVMEGWQVRQFEELYHSARFDMDDLWKQTL</sequence>
<organism evidence="2 3">
    <name type="scientific">Sporothrix stenoceras</name>
    <dbReference type="NCBI Taxonomy" id="5173"/>
    <lineage>
        <taxon>Eukaryota</taxon>
        <taxon>Fungi</taxon>
        <taxon>Dikarya</taxon>
        <taxon>Ascomycota</taxon>
        <taxon>Pezizomycotina</taxon>
        <taxon>Sordariomycetes</taxon>
        <taxon>Sordariomycetidae</taxon>
        <taxon>Ophiostomatales</taxon>
        <taxon>Ophiostomataceae</taxon>
        <taxon>Sporothrix</taxon>
    </lineage>
</organism>
<feature type="region of interest" description="Disordered" evidence="1">
    <location>
        <begin position="1"/>
        <end position="57"/>
    </location>
</feature>